<proteinExistence type="predicted"/>
<comment type="caution">
    <text evidence="2">The sequence shown here is derived from an EMBL/GenBank/DDBJ whole genome shotgun (WGS) entry which is preliminary data.</text>
</comment>
<evidence type="ECO:0000313" key="3">
    <source>
        <dbReference type="Proteomes" id="UP000483078"/>
    </source>
</evidence>
<dbReference type="Proteomes" id="UP000483078">
    <property type="component" value="Unassembled WGS sequence"/>
</dbReference>
<evidence type="ECO:0000256" key="1">
    <source>
        <dbReference type="SAM" id="Phobius"/>
    </source>
</evidence>
<accession>A0A7C9HAZ7</accession>
<dbReference type="RefSeq" id="WP_273248278.1">
    <property type="nucleotide sequence ID" value="NZ_VENJ01000004.1"/>
</dbReference>
<reference evidence="2 3" key="1">
    <citation type="submission" date="2019-06" db="EMBL/GenBank/DDBJ databases">
        <title>Enrichment of Autotrophic Halophilic Microorganisms from Red Sea Brine Pool Using Microbial Electrosynthesis System.</title>
        <authorList>
            <person name="Alqahtani M.F."/>
            <person name="Bajracharya S."/>
            <person name="Katuri K.P."/>
            <person name="Ali M."/>
            <person name="Saikaly P.E."/>
        </authorList>
    </citation>
    <scope>NUCLEOTIDE SEQUENCE [LARGE SCALE GENOMIC DNA]</scope>
    <source>
        <strain evidence="2">MES6</strain>
    </source>
</reference>
<keyword evidence="1" id="KW-0472">Membrane</keyword>
<name>A0A7C9HAZ7_9RHOB</name>
<feature type="transmembrane region" description="Helical" evidence="1">
    <location>
        <begin position="44"/>
        <end position="69"/>
    </location>
</feature>
<dbReference type="EMBL" id="VENJ01000004">
    <property type="protein sequence ID" value="MTJ03707.1"/>
    <property type="molecule type" value="Genomic_DNA"/>
</dbReference>
<sequence length="89" mass="9335">MRDFFINMFEKLVGVVVVLMEIGVVIGAIGAMAGAGQGPMGGGILAGLMILIFGTVYVLFIGGVLYLILGIYHNTRRTADATDRMAGQA</sequence>
<gene>
    <name evidence="2" type="ORF">FH759_03285</name>
</gene>
<dbReference type="AlphaFoldDB" id="A0A7C9HAZ7"/>
<feature type="transmembrane region" description="Helical" evidence="1">
    <location>
        <begin position="12"/>
        <end position="32"/>
    </location>
</feature>
<evidence type="ECO:0000313" key="2">
    <source>
        <dbReference type="EMBL" id="MTJ03707.1"/>
    </source>
</evidence>
<protein>
    <submittedName>
        <fullName evidence="2">Uncharacterized protein</fullName>
    </submittedName>
</protein>
<keyword evidence="1" id="KW-0812">Transmembrane</keyword>
<organism evidence="2 3">
    <name type="scientific">Sediminimonas qiaohouensis</name>
    <dbReference type="NCBI Taxonomy" id="552061"/>
    <lineage>
        <taxon>Bacteria</taxon>
        <taxon>Pseudomonadati</taxon>
        <taxon>Pseudomonadota</taxon>
        <taxon>Alphaproteobacteria</taxon>
        <taxon>Rhodobacterales</taxon>
        <taxon>Roseobacteraceae</taxon>
        <taxon>Sediminimonas</taxon>
    </lineage>
</organism>
<keyword evidence="1" id="KW-1133">Transmembrane helix</keyword>